<feature type="non-terminal residue" evidence="2">
    <location>
        <position position="1"/>
    </location>
</feature>
<dbReference type="Pfam" id="PF02514">
    <property type="entry name" value="CobN-Mg_chel"/>
    <property type="match status" value="1"/>
</dbReference>
<name>A0A2M8Q8S2_9CHLR</name>
<evidence type="ECO:0000259" key="1">
    <source>
        <dbReference type="Pfam" id="PF02514"/>
    </source>
</evidence>
<organism evidence="2 3">
    <name type="scientific">Candidatus Thermofonsia Clade 3 bacterium</name>
    <dbReference type="NCBI Taxonomy" id="2364212"/>
    <lineage>
        <taxon>Bacteria</taxon>
        <taxon>Bacillati</taxon>
        <taxon>Chloroflexota</taxon>
        <taxon>Candidatus Thermofontia</taxon>
        <taxon>Candidatus Thermofonsia Clade 3</taxon>
    </lineage>
</organism>
<protein>
    <submittedName>
        <fullName evidence="2">Cobalt chelatase</fullName>
    </submittedName>
</protein>
<dbReference type="PANTHER" id="PTHR44119:SF4">
    <property type="entry name" value="AEROBIC COBALTOCHELATASE SUBUNIT COBN"/>
    <property type="match status" value="1"/>
</dbReference>
<evidence type="ECO:0000313" key="2">
    <source>
        <dbReference type="EMBL" id="PJF46202.1"/>
    </source>
</evidence>
<dbReference type="AlphaFoldDB" id="A0A2M8Q8S2"/>
<dbReference type="PANTHER" id="PTHR44119">
    <property type="entry name" value="MAGNESIUM-CHELATASE SUBUNIT CHLH, CHLOROPLASTIC"/>
    <property type="match status" value="1"/>
</dbReference>
<dbReference type="InterPro" id="IPR003672">
    <property type="entry name" value="CobN/Mg_chltase"/>
</dbReference>
<evidence type="ECO:0000313" key="3">
    <source>
        <dbReference type="Proteomes" id="UP000230790"/>
    </source>
</evidence>
<sequence length="255" mass="27147">LGGRSPVGIAEPIVFPNAGVYHPHAPTLVFPDSGAFIAWKQPEATAPVIALLLHQQYIASMQTAFIDDLIARIEAAGAVALPIYAPVQDAKALEHLLAPQGVPLAQAIINTQIVLDPKGRRALFERLGIPVVQAMPYRKGDAAAWAADPQGVHLMDVPSYLAQPEYAGIADIQIAAATQKEDDRIVAIAPQAAAVVAKALNLVALQRKANADKRVAVFFWNYPPGEKNLSASFLNVPRSLETTLAALWAAGYATE</sequence>
<feature type="domain" description="CobN/magnesium chelatase" evidence="1">
    <location>
        <begin position="7"/>
        <end position="254"/>
    </location>
</feature>
<dbReference type="Proteomes" id="UP000230790">
    <property type="component" value="Unassembled WGS sequence"/>
</dbReference>
<proteinExistence type="predicted"/>
<reference evidence="2 3" key="1">
    <citation type="submission" date="2017-11" db="EMBL/GenBank/DDBJ databases">
        <title>Evolution of Phototrophy in the Chloroflexi Phylum Driven by Horizontal Gene Transfer.</title>
        <authorList>
            <person name="Ward L.M."/>
            <person name="Hemp J."/>
            <person name="Shih P.M."/>
            <person name="Mcglynn S.E."/>
            <person name="Fischer W."/>
        </authorList>
    </citation>
    <scope>NUCLEOTIDE SEQUENCE [LARGE SCALE GENOMIC DNA]</scope>
    <source>
        <strain evidence="2">JP3_7</strain>
    </source>
</reference>
<feature type="non-terminal residue" evidence="2">
    <location>
        <position position="255"/>
    </location>
</feature>
<comment type="caution">
    <text evidence="2">The sequence shown here is derived from an EMBL/GenBank/DDBJ whole genome shotgun (WGS) entry which is preliminary data.</text>
</comment>
<accession>A0A2M8Q8S2</accession>
<dbReference type="EMBL" id="PGTN01000384">
    <property type="protein sequence ID" value="PJF46202.1"/>
    <property type="molecule type" value="Genomic_DNA"/>
</dbReference>
<gene>
    <name evidence="2" type="ORF">CUN48_15000</name>
</gene>